<evidence type="ECO:0000313" key="2">
    <source>
        <dbReference type="EMBL" id="URN95567.1"/>
    </source>
</evidence>
<feature type="transmembrane region" description="Helical" evidence="1">
    <location>
        <begin position="208"/>
        <end position="225"/>
    </location>
</feature>
<name>A0A9J6ZHP9_9BACL</name>
<dbReference type="KEGG" id="plig:NAG76_04800"/>
<dbReference type="EMBL" id="CP097899">
    <property type="protein sequence ID" value="URN95567.1"/>
    <property type="molecule type" value="Genomic_DNA"/>
</dbReference>
<gene>
    <name evidence="2" type="ORF">NAG76_04800</name>
</gene>
<feature type="transmembrane region" description="Helical" evidence="1">
    <location>
        <begin position="231"/>
        <end position="251"/>
    </location>
</feature>
<proteinExistence type="predicted"/>
<accession>A0A9J6ZHP9</accession>
<dbReference type="AlphaFoldDB" id="A0A9J6ZHP9"/>
<feature type="transmembrane region" description="Helical" evidence="1">
    <location>
        <begin position="78"/>
        <end position="102"/>
    </location>
</feature>
<evidence type="ECO:0000256" key="1">
    <source>
        <dbReference type="SAM" id="Phobius"/>
    </source>
</evidence>
<reference evidence="2" key="1">
    <citation type="submission" date="2022-05" db="EMBL/GenBank/DDBJ databases">
        <title>Novel bacterial taxa in a minimal lignocellulolytic consortium and its capacity to transform plastics disclosed by genome-resolved metagenomics.</title>
        <authorList>
            <person name="Rodriguez C.A.D."/>
            <person name="Diaz-Garcia L."/>
            <person name="Herrera K."/>
            <person name="Tarazona N.A."/>
            <person name="Sproer C."/>
            <person name="Overmann J."/>
            <person name="Jimenez D.J."/>
        </authorList>
    </citation>
    <scope>NUCLEOTIDE SEQUENCE</scope>
    <source>
        <strain evidence="2">MAG5</strain>
    </source>
</reference>
<feature type="transmembrane region" description="Helical" evidence="1">
    <location>
        <begin position="18"/>
        <end position="37"/>
    </location>
</feature>
<feature type="transmembrane region" description="Helical" evidence="1">
    <location>
        <begin position="166"/>
        <end position="187"/>
    </location>
</feature>
<protein>
    <submittedName>
        <fullName evidence="2">Uncharacterized protein</fullName>
    </submittedName>
</protein>
<evidence type="ECO:0000313" key="3">
    <source>
        <dbReference type="Proteomes" id="UP001056756"/>
    </source>
</evidence>
<sequence>MTQFLRQGWRMAKGHTKIIIALFLYQAIWGFILYKMIDNIITPLLKRYPELTGSADTVALFWIENQFQILKTDVWMPYLYTFLILLFIRMIFTPFLQAGLFYSIHHRSEIGKGTYFRKGIAAKWKQVTLLYWIKNILIFIPLIWIVKPVFTTILSNKSINAIFSLLDWTLFVYIAWALIVQLLFYLLQLGTSWEMSITTVLRQTLVHLLPFILVSIVISLIYSFFSVSIHALSIIWVSFLSFLLYQILPLIRTLFKVWMVSAQYESIREHKI</sequence>
<feature type="transmembrane region" description="Helical" evidence="1">
    <location>
        <begin position="127"/>
        <end position="146"/>
    </location>
</feature>
<organism evidence="2 3">
    <name type="scientific">Candidatus Pristimantibacillus lignocellulolyticus</name>
    <dbReference type="NCBI Taxonomy" id="2994561"/>
    <lineage>
        <taxon>Bacteria</taxon>
        <taxon>Bacillati</taxon>
        <taxon>Bacillota</taxon>
        <taxon>Bacilli</taxon>
        <taxon>Bacillales</taxon>
        <taxon>Paenibacillaceae</taxon>
        <taxon>Candidatus Pristimantibacillus</taxon>
    </lineage>
</organism>
<keyword evidence="1" id="KW-0812">Transmembrane</keyword>
<keyword evidence="1" id="KW-0472">Membrane</keyword>
<keyword evidence="1" id="KW-1133">Transmembrane helix</keyword>
<dbReference type="Proteomes" id="UP001056756">
    <property type="component" value="Chromosome"/>
</dbReference>